<dbReference type="EC" id="2.3.1.48" evidence="2"/>
<organism evidence="11 12">
    <name type="scientific">Coprinellus micaceus</name>
    <name type="common">Glistening ink-cap mushroom</name>
    <name type="synonym">Coprinus micaceus</name>
    <dbReference type="NCBI Taxonomy" id="71717"/>
    <lineage>
        <taxon>Eukaryota</taxon>
        <taxon>Fungi</taxon>
        <taxon>Dikarya</taxon>
        <taxon>Basidiomycota</taxon>
        <taxon>Agaricomycotina</taxon>
        <taxon>Agaricomycetes</taxon>
        <taxon>Agaricomycetidae</taxon>
        <taxon>Agaricales</taxon>
        <taxon>Agaricineae</taxon>
        <taxon>Psathyrellaceae</taxon>
        <taxon>Coprinellus</taxon>
    </lineage>
</organism>
<evidence type="ECO:0000256" key="3">
    <source>
        <dbReference type="ARBA" id="ARBA00022679"/>
    </source>
</evidence>
<evidence type="ECO:0000256" key="2">
    <source>
        <dbReference type="ARBA" id="ARBA00013184"/>
    </source>
</evidence>
<evidence type="ECO:0000313" key="12">
    <source>
        <dbReference type="Proteomes" id="UP000298030"/>
    </source>
</evidence>
<dbReference type="GO" id="GO:0032931">
    <property type="term" value="F:histone H3K56 acetyltransferase activity"/>
    <property type="evidence" value="ECO:0007669"/>
    <property type="project" value="TreeGrafter"/>
</dbReference>
<accession>A0A4Y7U297</accession>
<keyword evidence="7" id="KW-0804">Transcription</keyword>
<evidence type="ECO:0000256" key="1">
    <source>
        <dbReference type="ARBA" id="ARBA00004123"/>
    </source>
</evidence>
<evidence type="ECO:0000256" key="6">
    <source>
        <dbReference type="ARBA" id="ARBA00023015"/>
    </source>
</evidence>
<dbReference type="InterPro" id="IPR013178">
    <property type="entry name" value="Histone_AcTrfase_Rtt109/CBP"/>
</dbReference>
<keyword evidence="3" id="KW-0808">Transferase</keyword>
<reference evidence="11 12" key="1">
    <citation type="journal article" date="2019" name="Nat. Ecol. Evol.">
        <title>Megaphylogeny resolves global patterns of mushroom evolution.</title>
        <authorList>
            <person name="Varga T."/>
            <person name="Krizsan K."/>
            <person name="Foldi C."/>
            <person name="Dima B."/>
            <person name="Sanchez-Garcia M."/>
            <person name="Sanchez-Ramirez S."/>
            <person name="Szollosi G.J."/>
            <person name="Szarkandi J.G."/>
            <person name="Papp V."/>
            <person name="Albert L."/>
            <person name="Andreopoulos W."/>
            <person name="Angelini C."/>
            <person name="Antonin V."/>
            <person name="Barry K.W."/>
            <person name="Bougher N.L."/>
            <person name="Buchanan P."/>
            <person name="Buyck B."/>
            <person name="Bense V."/>
            <person name="Catcheside P."/>
            <person name="Chovatia M."/>
            <person name="Cooper J."/>
            <person name="Damon W."/>
            <person name="Desjardin D."/>
            <person name="Finy P."/>
            <person name="Geml J."/>
            <person name="Haridas S."/>
            <person name="Hughes K."/>
            <person name="Justo A."/>
            <person name="Karasinski D."/>
            <person name="Kautmanova I."/>
            <person name="Kiss B."/>
            <person name="Kocsube S."/>
            <person name="Kotiranta H."/>
            <person name="LaButti K.M."/>
            <person name="Lechner B.E."/>
            <person name="Liimatainen K."/>
            <person name="Lipzen A."/>
            <person name="Lukacs Z."/>
            <person name="Mihaltcheva S."/>
            <person name="Morgado L.N."/>
            <person name="Niskanen T."/>
            <person name="Noordeloos M.E."/>
            <person name="Ohm R.A."/>
            <person name="Ortiz-Santana B."/>
            <person name="Ovrebo C."/>
            <person name="Racz N."/>
            <person name="Riley R."/>
            <person name="Savchenko A."/>
            <person name="Shiryaev A."/>
            <person name="Soop K."/>
            <person name="Spirin V."/>
            <person name="Szebenyi C."/>
            <person name="Tomsovsky M."/>
            <person name="Tulloss R.E."/>
            <person name="Uehling J."/>
            <person name="Grigoriev I.V."/>
            <person name="Vagvolgyi C."/>
            <person name="Papp T."/>
            <person name="Martin F.M."/>
            <person name="Miettinen O."/>
            <person name="Hibbett D.S."/>
            <person name="Nagy L.G."/>
        </authorList>
    </citation>
    <scope>NUCLEOTIDE SEQUENCE [LARGE SCALE GENOMIC DNA]</scope>
    <source>
        <strain evidence="11 12">FP101781</strain>
    </source>
</reference>
<dbReference type="EMBL" id="QPFP01000001">
    <property type="protein sequence ID" value="TEB39912.1"/>
    <property type="molecule type" value="Genomic_DNA"/>
</dbReference>
<dbReference type="AlphaFoldDB" id="A0A4Y7U297"/>
<protein>
    <recommendedName>
        <fullName evidence="2">histone acetyltransferase</fullName>
        <ecNumber evidence="2">2.3.1.48</ecNumber>
    </recommendedName>
</protein>
<dbReference type="PANTHER" id="PTHR31571:SF2">
    <property type="entry name" value="HISTONE ACETYLTRANSFERASE RTT109"/>
    <property type="match status" value="1"/>
</dbReference>
<keyword evidence="4" id="KW-0227">DNA damage</keyword>
<dbReference type="GO" id="GO:0006974">
    <property type="term" value="P:DNA damage response"/>
    <property type="evidence" value="ECO:0007669"/>
    <property type="project" value="UniProtKB-KW"/>
</dbReference>
<evidence type="ECO:0000256" key="5">
    <source>
        <dbReference type="ARBA" id="ARBA00022990"/>
    </source>
</evidence>
<gene>
    <name evidence="11" type="ORF">FA13DRAFT_1724126</name>
</gene>
<evidence type="ECO:0000256" key="7">
    <source>
        <dbReference type="ARBA" id="ARBA00023163"/>
    </source>
</evidence>
<feature type="region of interest" description="Disordered" evidence="10">
    <location>
        <begin position="428"/>
        <end position="447"/>
    </location>
</feature>
<comment type="caution">
    <text evidence="11">The sequence shown here is derived from an EMBL/GenBank/DDBJ whole genome shotgun (WGS) entry which is preliminary data.</text>
</comment>
<dbReference type="GO" id="GO:0006355">
    <property type="term" value="P:regulation of DNA-templated transcription"/>
    <property type="evidence" value="ECO:0007669"/>
    <property type="project" value="InterPro"/>
</dbReference>
<keyword evidence="5" id="KW-0007">Acetylation</keyword>
<dbReference type="GO" id="GO:0005634">
    <property type="term" value="C:nucleus"/>
    <property type="evidence" value="ECO:0007669"/>
    <property type="project" value="UniProtKB-SubCell"/>
</dbReference>
<dbReference type="PANTHER" id="PTHR31571">
    <property type="entry name" value="ALTERED INHERITANCE OF MITOCHONDRIA PROTEIN 6"/>
    <property type="match status" value="1"/>
</dbReference>
<keyword evidence="6" id="KW-0805">Transcription regulation</keyword>
<evidence type="ECO:0000313" key="11">
    <source>
        <dbReference type="EMBL" id="TEB39912.1"/>
    </source>
</evidence>
<keyword evidence="12" id="KW-1185">Reference proteome</keyword>
<evidence type="ECO:0000256" key="9">
    <source>
        <dbReference type="ARBA" id="ARBA00048940"/>
    </source>
</evidence>
<comment type="catalytic activity">
    <reaction evidence="9">
        <text>L-lysyl-[histone] + acetyl-CoA = N(6)-acetyl-L-lysyl-[histone] + CoA + H(+)</text>
        <dbReference type="Rhea" id="RHEA:21992"/>
        <dbReference type="Rhea" id="RHEA-COMP:9845"/>
        <dbReference type="Rhea" id="RHEA-COMP:11338"/>
        <dbReference type="ChEBI" id="CHEBI:15378"/>
        <dbReference type="ChEBI" id="CHEBI:29969"/>
        <dbReference type="ChEBI" id="CHEBI:57287"/>
        <dbReference type="ChEBI" id="CHEBI:57288"/>
        <dbReference type="ChEBI" id="CHEBI:61930"/>
        <dbReference type="EC" id="2.3.1.48"/>
    </reaction>
    <physiologicalReaction direction="left-to-right" evidence="9">
        <dbReference type="Rhea" id="RHEA:21993"/>
    </physiologicalReaction>
</comment>
<feature type="compositionally biased region" description="Basic and acidic residues" evidence="10">
    <location>
        <begin position="298"/>
        <end position="317"/>
    </location>
</feature>
<name>A0A4Y7U297_COPMI</name>
<feature type="region of interest" description="Disordered" evidence="10">
    <location>
        <begin position="278"/>
        <end position="317"/>
    </location>
</feature>
<dbReference type="Pfam" id="PF08214">
    <property type="entry name" value="HAT_KAT11"/>
    <property type="match status" value="1"/>
</dbReference>
<dbReference type="InterPro" id="IPR016849">
    <property type="entry name" value="Rtt109"/>
</dbReference>
<evidence type="ECO:0000256" key="8">
    <source>
        <dbReference type="ARBA" id="ARBA00023242"/>
    </source>
</evidence>
<keyword evidence="8" id="KW-0539">Nucleus</keyword>
<evidence type="ECO:0000256" key="4">
    <source>
        <dbReference type="ARBA" id="ARBA00022763"/>
    </source>
</evidence>
<evidence type="ECO:0000256" key="10">
    <source>
        <dbReference type="SAM" id="MobiDB-lite"/>
    </source>
</evidence>
<sequence length="502" mass="54570">MSTASISLRDALLAALSTLDGVREFHLHVLLSAPKKTTSLYPYASPRPRAYVSDILVLCSEQEKPDAPRVLVTAIAANVYHIPATSSAVFYVSKVDSTGQGQGRSPTAALLRALLSFYAYPATRPLEAEHLWIQLFARAQGQYLFPNSAEFSGKQPLTDAKLCSWWKRVLTQVGRDVHAKASNSIQAPNAFYILPGYSQPEAEDLLRIASSSATPLTNPIPWTYGHPYSRPGIRSPCPQEENEVNLGTYIPWFDDDPKSRFIDEIALIVTTTEGIVASPSKKRPKRDLLSDASSASSKHGDTDKSTRSSKEEKPMGELRKVSADEFWERMSFRQECVSGAVTGFFTVVFSTASTPRSTVSPLAPRAGQVGPQLLKRVMTLLLTGVEFSTRDKSARSTETVESAIKGLCEGISAAPSQPVVDVVREKEAGLAPPSTPPRNRTALPDISPNPFPEPVASLDTYHSYIYGSIGVNEPISEGARPAAPTPAVTVLTARRKKKRGET</sequence>
<dbReference type="PROSITE" id="PS51728">
    <property type="entry name" value="RTT109_HAT"/>
    <property type="match status" value="1"/>
</dbReference>
<dbReference type="STRING" id="71717.A0A4Y7U297"/>
<proteinExistence type="predicted"/>
<comment type="subcellular location">
    <subcellularLocation>
        <location evidence="1">Nucleus</location>
    </subcellularLocation>
</comment>
<dbReference type="OrthoDB" id="3361892at2759"/>
<dbReference type="InterPro" id="IPR051236">
    <property type="entry name" value="HAT_RTT109-like"/>
</dbReference>
<dbReference type="SMART" id="SM01250">
    <property type="entry name" value="KAT11"/>
    <property type="match status" value="1"/>
</dbReference>
<dbReference type="Proteomes" id="UP000298030">
    <property type="component" value="Unassembled WGS sequence"/>
</dbReference>